<evidence type="ECO:0000313" key="3">
    <source>
        <dbReference type="EMBL" id="OCL03933.1"/>
    </source>
</evidence>
<keyword evidence="4" id="KW-1185">Reference proteome</keyword>
<feature type="compositionally biased region" description="Basic residues" evidence="1">
    <location>
        <begin position="77"/>
        <end position="96"/>
    </location>
</feature>
<dbReference type="InterPro" id="IPR039662">
    <property type="entry name" value="Cohesin_Scc3/SA"/>
</dbReference>
<dbReference type="Proteomes" id="UP000250140">
    <property type="component" value="Unassembled WGS sequence"/>
</dbReference>
<sequence>MEISSPGPDTQTGATRRKSGRVVRKPEFLAASSPTGSAKRKRTEQDAEDVDMGDDTSEEEVDDESEGEPDEEEVREKKRAKKGKKAARKPAPKKPKTNGETVSLAIRPAAGAKAKKPKKARSLKNAAAEDAEGLYAEVFIQGQTLEGVVNKWVSDFQKHESRAVTEIVNFVLKCAGCDFKVDIHDIEDPDSCANKLTDIQEEYQAQNITDYPLIAKGRGTASFKHSLAGFFNLLIETIAKSGLLFDNIELIENIEVWISTMSSASNRPFRHTATVVSLAIVSALCDVGKELVENTAMTIRQSESEAKKARVNKGRVAALEKKAKESGQRQEVLDGFIKDWFDTVFVHRYRDVDPKIRVECVEALSEWIMTYPDLFFDGHHLRYLGWVLSDTHAPTRLEVVKQLQKLFRDKDKLGGLKTFTERFRARIVEMATRDAEATVRAASVELLDVLREAGLLEPDDIDSVGRLIFDSEPRVRKAVVGFFAENVNGTYENQIDEMGGQEALEEALVTVENNDYDSPRLEWLKLKCLVEQLAIYDSDEGELPSQIEQIPGSHFALIAAGIESRFSLAAQALYDYIPEIRQWEVLAGYLLFDHSQTTQNGSTEDVDMMLRQNCKLTEREEIILLEILNATVKLRLTQTSELDKDKKAKKTKAQKQELLETQEEAASHLAVLIPRLLKKFGALPEAASSVLNLERVLNLDVFQELRQDSTLAALLDDINKQFLTHGNERVLMEASEALRHAQSYEELKEITEGRVQALWDETMNAFNTLKKGRDLTTRGSLSANVLTGVSNTVLRIANLASISDCTEILETAPVAPARPKSKAAAASLGTAPPIAALIDLIGRGVPAPDLEPETDAQEDVLTSTTFRALLPYFMWKVSHWATHLQAGTPIPDVDVTAVAERRDACIIALTQVMEERNGADDLRLDAACLLLDLYNMFPALRTARARAKQVRGTASDDDWEALEQDVDEPVQQLLLSILGAAEKAFAKRAGKTLEAGDVDDEPVDPDEEPESESEEDDEEMDEGAREEKQHRALIAEQRLCELGSRIVMGIAAGVLDGKEGKKGEIGLVRKRLERNKARLGQNWKEVVAHLDVTKKEKAKAGVKAKAKQPQGKAGAKDKGAKSKELVIEDDDDEEEERGEEDEGEGEEELRARGLVVDDDIEDDENEVGPAPTDEVESVLGD</sequence>
<gene>
    <name evidence="3" type="ORF">AOQ84DRAFT_301883</name>
</gene>
<evidence type="ECO:0000256" key="1">
    <source>
        <dbReference type="SAM" id="MobiDB-lite"/>
    </source>
</evidence>
<accession>A0A8E2JNR1</accession>
<feature type="compositionally biased region" description="Acidic residues" evidence="1">
    <location>
        <begin position="996"/>
        <end position="1021"/>
    </location>
</feature>
<dbReference type="SUPFAM" id="SSF48371">
    <property type="entry name" value="ARM repeat"/>
    <property type="match status" value="1"/>
</dbReference>
<dbReference type="OrthoDB" id="498590at2759"/>
<proteinExistence type="predicted"/>
<dbReference type="InterPro" id="IPR056396">
    <property type="entry name" value="HEAT_SCC3-SA"/>
</dbReference>
<reference evidence="3 4" key="1">
    <citation type="journal article" date="2016" name="Nat. Commun.">
        <title>Ectomycorrhizal ecology is imprinted in the genome of the dominant symbiotic fungus Cenococcum geophilum.</title>
        <authorList>
            <consortium name="DOE Joint Genome Institute"/>
            <person name="Peter M."/>
            <person name="Kohler A."/>
            <person name="Ohm R.A."/>
            <person name="Kuo A."/>
            <person name="Krutzmann J."/>
            <person name="Morin E."/>
            <person name="Arend M."/>
            <person name="Barry K.W."/>
            <person name="Binder M."/>
            <person name="Choi C."/>
            <person name="Clum A."/>
            <person name="Copeland A."/>
            <person name="Grisel N."/>
            <person name="Haridas S."/>
            <person name="Kipfer T."/>
            <person name="LaButti K."/>
            <person name="Lindquist E."/>
            <person name="Lipzen A."/>
            <person name="Maire R."/>
            <person name="Meier B."/>
            <person name="Mihaltcheva S."/>
            <person name="Molinier V."/>
            <person name="Murat C."/>
            <person name="Poggeler S."/>
            <person name="Quandt C.A."/>
            <person name="Sperisen C."/>
            <person name="Tritt A."/>
            <person name="Tisserant E."/>
            <person name="Crous P.W."/>
            <person name="Henrissat B."/>
            <person name="Nehls U."/>
            <person name="Egli S."/>
            <person name="Spatafora J.W."/>
            <person name="Grigoriev I.V."/>
            <person name="Martin F.M."/>
        </authorList>
    </citation>
    <scope>NUCLEOTIDE SEQUENCE [LARGE SCALE GENOMIC DNA]</scope>
    <source>
        <strain evidence="3 4">CBS 207.34</strain>
    </source>
</reference>
<feature type="compositionally biased region" description="Acidic residues" evidence="1">
    <location>
        <begin position="1156"/>
        <end position="1166"/>
    </location>
</feature>
<feature type="compositionally biased region" description="Acidic residues" evidence="1">
    <location>
        <begin position="46"/>
        <end position="73"/>
    </location>
</feature>
<dbReference type="Pfam" id="PF24571">
    <property type="entry name" value="HEAT_SCC3-SA"/>
    <property type="match status" value="1"/>
</dbReference>
<evidence type="ECO:0000313" key="4">
    <source>
        <dbReference type="Proteomes" id="UP000250140"/>
    </source>
</evidence>
<dbReference type="GO" id="GO:0005634">
    <property type="term" value="C:nucleus"/>
    <property type="evidence" value="ECO:0007669"/>
    <property type="project" value="TreeGrafter"/>
</dbReference>
<dbReference type="InterPro" id="IPR013721">
    <property type="entry name" value="STAG"/>
</dbReference>
<dbReference type="PANTHER" id="PTHR11199">
    <property type="entry name" value="STROMAL ANTIGEN"/>
    <property type="match status" value="1"/>
</dbReference>
<evidence type="ECO:0000259" key="2">
    <source>
        <dbReference type="PROSITE" id="PS51425"/>
    </source>
</evidence>
<feature type="region of interest" description="Disordered" evidence="1">
    <location>
        <begin position="1094"/>
        <end position="1181"/>
    </location>
</feature>
<dbReference type="Gene3D" id="1.25.10.10">
    <property type="entry name" value="Leucine-rich Repeat Variant"/>
    <property type="match status" value="1"/>
</dbReference>
<dbReference type="InterPro" id="IPR020839">
    <property type="entry name" value="SCD"/>
</dbReference>
<dbReference type="GO" id="GO:0007062">
    <property type="term" value="P:sister chromatid cohesion"/>
    <property type="evidence" value="ECO:0007669"/>
    <property type="project" value="UniProtKB-ARBA"/>
</dbReference>
<dbReference type="GO" id="GO:0003682">
    <property type="term" value="F:chromatin binding"/>
    <property type="evidence" value="ECO:0007669"/>
    <property type="project" value="TreeGrafter"/>
</dbReference>
<dbReference type="GO" id="GO:0008278">
    <property type="term" value="C:cohesin complex"/>
    <property type="evidence" value="ECO:0007669"/>
    <property type="project" value="TreeGrafter"/>
</dbReference>
<feature type="region of interest" description="Disordered" evidence="1">
    <location>
        <begin position="992"/>
        <end position="1028"/>
    </location>
</feature>
<dbReference type="Pfam" id="PF21581">
    <property type="entry name" value="SCD"/>
    <property type="match status" value="1"/>
</dbReference>
<dbReference type="AlphaFoldDB" id="A0A8E2JNR1"/>
<feature type="compositionally biased region" description="Acidic residues" evidence="1">
    <location>
        <begin position="1127"/>
        <end position="1147"/>
    </location>
</feature>
<protein>
    <submittedName>
        <fullName evidence="3">STAG-domain-containing protein</fullName>
    </submittedName>
</protein>
<dbReference type="PANTHER" id="PTHR11199:SF0">
    <property type="entry name" value="LD34181P-RELATED"/>
    <property type="match status" value="1"/>
</dbReference>
<dbReference type="GO" id="GO:0000785">
    <property type="term" value="C:chromatin"/>
    <property type="evidence" value="ECO:0007669"/>
    <property type="project" value="TreeGrafter"/>
</dbReference>
<feature type="region of interest" description="Disordered" evidence="1">
    <location>
        <begin position="1"/>
        <end position="121"/>
    </location>
</feature>
<dbReference type="InterPro" id="IPR016024">
    <property type="entry name" value="ARM-type_fold"/>
</dbReference>
<feature type="compositionally biased region" description="Basic and acidic residues" evidence="1">
    <location>
        <begin position="1114"/>
        <end position="1126"/>
    </location>
</feature>
<feature type="domain" description="SCD" evidence="2">
    <location>
        <begin position="345"/>
        <end position="430"/>
    </location>
</feature>
<name>A0A8E2JNR1_9PEZI</name>
<dbReference type="Pfam" id="PF08514">
    <property type="entry name" value="STAG"/>
    <property type="match status" value="1"/>
</dbReference>
<dbReference type="EMBL" id="KV750653">
    <property type="protein sequence ID" value="OCL03933.1"/>
    <property type="molecule type" value="Genomic_DNA"/>
</dbReference>
<dbReference type="PROSITE" id="PS51425">
    <property type="entry name" value="SCD"/>
    <property type="match status" value="1"/>
</dbReference>
<dbReference type="InterPro" id="IPR011989">
    <property type="entry name" value="ARM-like"/>
</dbReference>
<organism evidence="3 4">
    <name type="scientific">Glonium stellatum</name>
    <dbReference type="NCBI Taxonomy" id="574774"/>
    <lineage>
        <taxon>Eukaryota</taxon>
        <taxon>Fungi</taxon>
        <taxon>Dikarya</taxon>
        <taxon>Ascomycota</taxon>
        <taxon>Pezizomycotina</taxon>
        <taxon>Dothideomycetes</taxon>
        <taxon>Pleosporomycetidae</taxon>
        <taxon>Gloniales</taxon>
        <taxon>Gloniaceae</taxon>
        <taxon>Glonium</taxon>
    </lineage>
</organism>